<organism evidence="3 4">
    <name type="scientific">Microbacterium pumilum</name>
    <dbReference type="NCBI Taxonomy" id="344165"/>
    <lineage>
        <taxon>Bacteria</taxon>
        <taxon>Bacillati</taxon>
        <taxon>Actinomycetota</taxon>
        <taxon>Actinomycetes</taxon>
        <taxon>Micrococcales</taxon>
        <taxon>Microbacteriaceae</taxon>
        <taxon>Microbacterium</taxon>
    </lineage>
</organism>
<gene>
    <name evidence="3" type="ORF">GCM10009777_34610</name>
</gene>
<evidence type="ECO:0000256" key="1">
    <source>
        <dbReference type="SAM" id="Phobius"/>
    </source>
</evidence>
<dbReference type="InterPro" id="IPR003709">
    <property type="entry name" value="VanY-like_core_dom"/>
</dbReference>
<keyword evidence="1" id="KW-0812">Transmembrane</keyword>
<evidence type="ECO:0000313" key="3">
    <source>
        <dbReference type="EMBL" id="GAA1995476.1"/>
    </source>
</evidence>
<name>A0ABN2T052_9MICO</name>
<evidence type="ECO:0000313" key="4">
    <source>
        <dbReference type="Proteomes" id="UP001500326"/>
    </source>
</evidence>
<dbReference type="Pfam" id="PF02557">
    <property type="entry name" value="VanY"/>
    <property type="match status" value="1"/>
</dbReference>
<accession>A0ABN2T052</accession>
<sequence>MQHPAPSRTLVRPLSRARRLTVLALAVCVAALSAAFVIVVVNATFASAIAPFAPTADDGLIAEGAVVTLADDDVPAVARLDAALRDAMRQAEAAAAVDGVAFQVTSGWRSSQYQQWLLDDAIELYESEQVARQFVATPERSSHVTGHAVDIAPVDAQLWLIQNGASFGICQTYANERWHFERATAPGGVCPEMRTDAAA</sequence>
<keyword evidence="1" id="KW-1133">Transmembrane helix</keyword>
<feature type="domain" description="D-alanyl-D-alanine carboxypeptidase-like core" evidence="2">
    <location>
        <begin position="79"/>
        <end position="158"/>
    </location>
</feature>
<reference evidence="3 4" key="1">
    <citation type="journal article" date="2019" name="Int. J. Syst. Evol. Microbiol.">
        <title>The Global Catalogue of Microorganisms (GCM) 10K type strain sequencing project: providing services to taxonomists for standard genome sequencing and annotation.</title>
        <authorList>
            <consortium name="The Broad Institute Genomics Platform"/>
            <consortium name="The Broad Institute Genome Sequencing Center for Infectious Disease"/>
            <person name="Wu L."/>
            <person name="Ma J."/>
        </authorList>
    </citation>
    <scope>NUCLEOTIDE SEQUENCE [LARGE SCALE GENOMIC DNA]</scope>
    <source>
        <strain evidence="3 4">JCM 14902</strain>
    </source>
</reference>
<keyword evidence="1" id="KW-0472">Membrane</keyword>
<dbReference type="SUPFAM" id="SSF55166">
    <property type="entry name" value="Hedgehog/DD-peptidase"/>
    <property type="match status" value="1"/>
</dbReference>
<keyword evidence="4" id="KW-1185">Reference proteome</keyword>
<dbReference type="Proteomes" id="UP001500326">
    <property type="component" value="Unassembled WGS sequence"/>
</dbReference>
<protein>
    <recommendedName>
        <fullName evidence="2">D-alanyl-D-alanine carboxypeptidase-like core domain-containing protein</fullName>
    </recommendedName>
</protein>
<comment type="caution">
    <text evidence="3">The sequence shown here is derived from an EMBL/GenBank/DDBJ whole genome shotgun (WGS) entry which is preliminary data.</text>
</comment>
<dbReference type="CDD" id="cd14846">
    <property type="entry name" value="Peptidase_M15_like"/>
    <property type="match status" value="1"/>
</dbReference>
<dbReference type="RefSeq" id="WP_344065196.1">
    <property type="nucleotide sequence ID" value="NZ_BAAAOH010000001.1"/>
</dbReference>
<dbReference type="Gene3D" id="3.30.1380.10">
    <property type="match status" value="1"/>
</dbReference>
<dbReference type="InterPro" id="IPR009045">
    <property type="entry name" value="Zn_M74/Hedgehog-like"/>
</dbReference>
<dbReference type="EMBL" id="BAAAOH010000001">
    <property type="protein sequence ID" value="GAA1995476.1"/>
    <property type="molecule type" value="Genomic_DNA"/>
</dbReference>
<evidence type="ECO:0000259" key="2">
    <source>
        <dbReference type="Pfam" id="PF02557"/>
    </source>
</evidence>
<feature type="transmembrane region" description="Helical" evidence="1">
    <location>
        <begin position="20"/>
        <end position="41"/>
    </location>
</feature>
<proteinExistence type="predicted"/>